<evidence type="ECO:0000313" key="2">
    <source>
        <dbReference type="Proteomes" id="UP001196413"/>
    </source>
</evidence>
<evidence type="ECO:0000313" key="1">
    <source>
        <dbReference type="EMBL" id="KAJ1371142.1"/>
    </source>
</evidence>
<reference evidence="1" key="1">
    <citation type="submission" date="2021-06" db="EMBL/GenBank/DDBJ databases">
        <title>Parelaphostrongylus tenuis whole genome reference sequence.</title>
        <authorList>
            <person name="Garwood T.J."/>
            <person name="Larsen P.A."/>
            <person name="Fountain-Jones N.M."/>
            <person name="Garbe J.R."/>
            <person name="Macchietto M.G."/>
            <person name="Kania S.A."/>
            <person name="Gerhold R.W."/>
            <person name="Richards J.E."/>
            <person name="Wolf T.M."/>
        </authorList>
    </citation>
    <scope>NUCLEOTIDE SEQUENCE</scope>
    <source>
        <strain evidence="1">MNPRO001-30</strain>
        <tissue evidence="1">Meninges</tissue>
    </source>
</reference>
<organism evidence="1 2">
    <name type="scientific">Parelaphostrongylus tenuis</name>
    <name type="common">Meningeal worm</name>
    <dbReference type="NCBI Taxonomy" id="148309"/>
    <lineage>
        <taxon>Eukaryota</taxon>
        <taxon>Metazoa</taxon>
        <taxon>Ecdysozoa</taxon>
        <taxon>Nematoda</taxon>
        <taxon>Chromadorea</taxon>
        <taxon>Rhabditida</taxon>
        <taxon>Rhabditina</taxon>
        <taxon>Rhabditomorpha</taxon>
        <taxon>Strongyloidea</taxon>
        <taxon>Metastrongylidae</taxon>
        <taxon>Parelaphostrongylus</taxon>
    </lineage>
</organism>
<dbReference type="AlphaFoldDB" id="A0AAD5R7M1"/>
<keyword evidence="2" id="KW-1185">Reference proteome</keyword>
<accession>A0AAD5R7M1</accession>
<dbReference type="Proteomes" id="UP001196413">
    <property type="component" value="Unassembled WGS sequence"/>
</dbReference>
<protein>
    <submittedName>
        <fullName evidence="1">Uncharacterized protein</fullName>
    </submittedName>
</protein>
<name>A0AAD5R7M1_PARTN</name>
<dbReference type="EMBL" id="JAHQIW010006921">
    <property type="protein sequence ID" value="KAJ1371142.1"/>
    <property type="molecule type" value="Genomic_DNA"/>
</dbReference>
<gene>
    <name evidence="1" type="ORF">KIN20_033028</name>
</gene>
<proteinExistence type="predicted"/>
<comment type="caution">
    <text evidence="1">The sequence shown here is derived from an EMBL/GenBank/DDBJ whole genome shotgun (WGS) entry which is preliminary data.</text>
</comment>
<sequence length="52" mass="5779">MGPAIIRTPRPNDRDEVSKSTIREMGLRNASETAFNLASVDYKKRLATTEGI</sequence>